<dbReference type="OrthoDB" id="3332648at2"/>
<name>S9PRT1_CYSF2</name>
<protein>
    <submittedName>
        <fullName evidence="7">Major facilitator superfamily MFS_1</fullName>
    </submittedName>
</protein>
<feature type="transmembrane region" description="Helical" evidence="6">
    <location>
        <begin position="256"/>
        <end position="277"/>
    </location>
</feature>
<evidence type="ECO:0000313" key="7">
    <source>
        <dbReference type="EMBL" id="EPX65227.1"/>
    </source>
</evidence>
<dbReference type="GO" id="GO:0022857">
    <property type="term" value="F:transmembrane transporter activity"/>
    <property type="evidence" value="ECO:0007669"/>
    <property type="project" value="InterPro"/>
</dbReference>
<gene>
    <name evidence="7" type="ORF">D187_000652</name>
</gene>
<organism evidence="7 8">
    <name type="scientific">Cystobacter fuscus (strain ATCC 25194 / DSM 2262 / NBRC 100088 / M29)</name>
    <dbReference type="NCBI Taxonomy" id="1242864"/>
    <lineage>
        <taxon>Bacteria</taxon>
        <taxon>Pseudomonadati</taxon>
        <taxon>Myxococcota</taxon>
        <taxon>Myxococcia</taxon>
        <taxon>Myxococcales</taxon>
        <taxon>Cystobacterineae</taxon>
        <taxon>Archangiaceae</taxon>
        <taxon>Cystobacter</taxon>
    </lineage>
</organism>
<dbReference type="InterPro" id="IPR011701">
    <property type="entry name" value="MFS"/>
</dbReference>
<feature type="transmembrane region" description="Helical" evidence="6">
    <location>
        <begin position="98"/>
        <end position="125"/>
    </location>
</feature>
<dbReference type="Pfam" id="PF07690">
    <property type="entry name" value="MFS_1"/>
    <property type="match status" value="1"/>
</dbReference>
<accession>S9PRT1</accession>
<feature type="transmembrane region" description="Helical" evidence="6">
    <location>
        <begin position="306"/>
        <end position="327"/>
    </location>
</feature>
<evidence type="ECO:0000313" key="8">
    <source>
        <dbReference type="Proteomes" id="UP000011682"/>
    </source>
</evidence>
<evidence type="ECO:0000256" key="4">
    <source>
        <dbReference type="ARBA" id="ARBA00022989"/>
    </source>
</evidence>
<keyword evidence="5 6" id="KW-0472">Membrane</keyword>
<feature type="transmembrane region" description="Helical" evidence="6">
    <location>
        <begin position="12"/>
        <end position="34"/>
    </location>
</feature>
<keyword evidence="8" id="KW-1185">Reference proteome</keyword>
<keyword evidence="2" id="KW-1003">Cell membrane</keyword>
<keyword evidence="3 6" id="KW-0812">Transmembrane</keyword>
<evidence type="ECO:0000256" key="6">
    <source>
        <dbReference type="SAM" id="Phobius"/>
    </source>
</evidence>
<keyword evidence="4 6" id="KW-1133">Transmembrane helix</keyword>
<dbReference type="EMBL" id="ANAH02000001">
    <property type="protein sequence ID" value="EPX65227.1"/>
    <property type="molecule type" value="Genomic_DNA"/>
</dbReference>
<feature type="transmembrane region" description="Helical" evidence="6">
    <location>
        <begin position="218"/>
        <end position="244"/>
    </location>
</feature>
<sequence length="405" mass="43398">MSTRAFPFAKLWLGLFSVYLGDQILLFAVPLIIWNMTGSIAQAGVAYFIEWLPRVLFLPYGGVLIDRFGVRRVLLKTDAAKVVSCLVAFFLVKEEAGYLALLLGIFNAVLSIGNAQTVVAADAILAQTYSGDEFSRRQASISKADQCSMVLGPAFAAGLSLVIGIKQLLLAAAVFYFFNYINIRFILRHVQEETRPESSRSVLGDLQVGISVLAEHKFLLLLTCVAALNNMLIGMLEAAGAAIITGRLNKPDSFFSLMNVIAGLNGVFALSLVPLLLKRMTVRTLGTLSFCLLCLSGVIANVADGFWFFLVGFGLMIGSSLLLGVYFRTVRATLIPREHMGKAVGLITCLNQASLPLTGLLLTAYGDSVGPQPLGLIITGVLVLVGGAVLSRDATKKVEIAPEGA</sequence>
<comment type="caution">
    <text evidence="7">The sequence shown here is derived from an EMBL/GenBank/DDBJ whole genome shotgun (WGS) entry which is preliminary data.</text>
</comment>
<dbReference type="SUPFAM" id="SSF103473">
    <property type="entry name" value="MFS general substrate transporter"/>
    <property type="match status" value="1"/>
</dbReference>
<evidence type="ECO:0000256" key="5">
    <source>
        <dbReference type="ARBA" id="ARBA00023136"/>
    </source>
</evidence>
<evidence type="ECO:0000256" key="1">
    <source>
        <dbReference type="ARBA" id="ARBA00004651"/>
    </source>
</evidence>
<dbReference type="Proteomes" id="UP000011682">
    <property type="component" value="Unassembled WGS sequence"/>
</dbReference>
<dbReference type="PANTHER" id="PTHR23513:SF6">
    <property type="entry name" value="MAJOR FACILITATOR SUPERFAMILY ASSOCIATED DOMAIN-CONTAINING PROTEIN"/>
    <property type="match status" value="1"/>
</dbReference>
<dbReference type="PANTHER" id="PTHR23513">
    <property type="entry name" value="INTEGRAL MEMBRANE EFFLUX PROTEIN-RELATED"/>
    <property type="match status" value="1"/>
</dbReference>
<dbReference type="eggNOG" id="COG2211">
    <property type="taxonomic scope" value="Bacteria"/>
</dbReference>
<evidence type="ECO:0000256" key="3">
    <source>
        <dbReference type="ARBA" id="ARBA00022692"/>
    </source>
</evidence>
<comment type="subcellular location">
    <subcellularLocation>
        <location evidence="1">Cell membrane</location>
        <topology evidence="1">Multi-pass membrane protein</topology>
    </subcellularLocation>
</comment>
<dbReference type="InterPro" id="IPR036259">
    <property type="entry name" value="MFS_trans_sf"/>
</dbReference>
<proteinExistence type="predicted"/>
<dbReference type="GO" id="GO:0005886">
    <property type="term" value="C:plasma membrane"/>
    <property type="evidence" value="ECO:0007669"/>
    <property type="project" value="UniProtKB-SubCell"/>
</dbReference>
<feature type="transmembrane region" description="Helical" evidence="6">
    <location>
        <begin position="343"/>
        <end position="366"/>
    </location>
</feature>
<evidence type="ECO:0000256" key="2">
    <source>
        <dbReference type="ARBA" id="ARBA00022475"/>
    </source>
</evidence>
<feature type="transmembrane region" description="Helical" evidence="6">
    <location>
        <begin position="372"/>
        <end position="390"/>
    </location>
</feature>
<dbReference type="CDD" id="cd06173">
    <property type="entry name" value="MFS_MefA_like"/>
    <property type="match status" value="1"/>
</dbReference>
<dbReference type="AlphaFoldDB" id="S9PRT1"/>
<reference evidence="7" key="1">
    <citation type="submission" date="2013-05" db="EMBL/GenBank/DDBJ databases">
        <title>Genome assembly of Cystobacter fuscus DSM 2262.</title>
        <authorList>
            <person name="Sharma G."/>
            <person name="Khatri I."/>
            <person name="Kaur C."/>
            <person name="Mayilraj S."/>
            <person name="Subramanian S."/>
        </authorList>
    </citation>
    <scope>NUCLEOTIDE SEQUENCE [LARGE SCALE GENOMIC DNA]</scope>
    <source>
        <strain evidence="7">DSM 2262</strain>
    </source>
</reference>
<feature type="transmembrane region" description="Helical" evidence="6">
    <location>
        <begin position="40"/>
        <end position="61"/>
    </location>
</feature>
<feature type="transmembrane region" description="Helical" evidence="6">
    <location>
        <begin position="284"/>
        <end position="300"/>
    </location>
</feature>
<dbReference type="RefSeq" id="WP_002622933.1">
    <property type="nucleotide sequence ID" value="NZ_ANAH02000001.1"/>
</dbReference>
<dbReference type="Gene3D" id="1.20.1250.20">
    <property type="entry name" value="MFS general substrate transporter like domains"/>
    <property type="match status" value="1"/>
</dbReference>